<dbReference type="EMBL" id="JACHJR010000002">
    <property type="protein sequence ID" value="MBB4951896.1"/>
    <property type="molecule type" value="Genomic_DNA"/>
</dbReference>
<organism evidence="1 2">
    <name type="scientific">Kitasatospora gansuensis</name>
    <dbReference type="NCBI Taxonomy" id="258050"/>
    <lineage>
        <taxon>Bacteria</taxon>
        <taxon>Bacillati</taxon>
        <taxon>Actinomycetota</taxon>
        <taxon>Actinomycetes</taxon>
        <taxon>Kitasatosporales</taxon>
        <taxon>Streptomycetaceae</taxon>
        <taxon>Kitasatospora</taxon>
    </lineage>
</organism>
<evidence type="ECO:0000313" key="2">
    <source>
        <dbReference type="Proteomes" id="UP000573327"/>
    </source>
</evidence>
<dbReference type="Proteomes" id="UP000573327">
    <property type="component" value="Unassembled WGS sequence"/>
</dbReference>
<name>A0A7W7SMA4_9ACTN</name>
<accession>A0A7W7SMA4</accession>
<comment type="caution">
    <text evidence="1">The sequence shown here is derived from an EMBL/GenBank/DDBJ whole genome shotgun (WGS) entry which is preliminary data.</text>
</comment>
<dbReference type="RefSeq" id="WP_184925896.1">
    <property type="nucleotide sequence ID" value="NZ_JACHJR010000002.1"/>
</dbReference>
<proteinExistence type="predicted"/>
<evidence type="ECO:0000313" key="1">
    <source>
        <dbReference type="EMBL" id="MBB4951896.1"/>
    </source>
</evidence>
<reference evidence="1 2" key="1">
    <citation type="submission" date="2020-08" db="EMBL/GenBank/DDBJ databases">
        <title>Sequencing the genomes of 1000 actinobacteria strains.</title>
        <authorList>
            <person name="Klenk H.-P."/>
        </authorList>
    </citation>
    <scope>NUCLEOTIDE SEQUENCE [LARGE SCALE GENOMIC DNA]</scope>
    <source>
        <strain evidence="1 2">DSM 44786</strain>
    </source>
</reference>
<sequence length="217" mass="23282">MSTRPSRPVVLTKGGSARISLAKADPEAKITCTLSWQGRENGQRSDLDLFALHVPAEAVSSAAAATTDAVDHRTLGSLTAAPHLLHSGDSTAPGSETVTIGRLDRHGYILLCAYSAVSNGVGSFRSYQAEITVTDHRGQTVTCTLSEESDKSYWCAFALIDLTDPAGARIRNVENYSGKSIERSPLLRTDGSFEMDKGPFRFKGLLGLLTRRSKPLS</sequence>
<gene>
    <name evidence="1" type="ORF">F4556_007550</name>
</gene>
<dbReference type="AlphaFoldDB" id="A0A7W7SMA4"/>
<keyword evidence="2" id="KW-1185">Reference proteome</keyword>
<protein>
    <submittedName>
        <fullName evidence="1">Uncharacterized protein involved in tellurium resistance</fullName>
    </submittedName>
</protein>